<dbReference type="Proteomes" id="UP000315750">
    <property type="component" value="Chromosome"/>
</dbReference>
<dbReference type="KEGG" id="amuc:Pan181_21830"/>
<feature type="domain" description="EF-hand" evidence="4">
    <location>
        <begin position="290"/>
        <end position="325"/>
    </location>
</feature>
<dbReference type="Pfam" id="PF13202">
    <property type="entry name" value="EF-hand_5"/>
    <property type="match status" value="1"/>
</dbReference>
<protein>
    <submittedName>
        <fullName evidence="5">EF hand</fullName>
    </submittedName>
</protein>
<dbReference type="PANTHER" id="PTHR10827:SF98">
    <property type="entry name" value="45 KDA CALCIUM-BINDING PROTEIN"/>
    <property type="match status" value="1"/>
</dbReference>
<accession>A0A518AMR3</accession>
<keyword evidence="2" id="KW-0677">Repeat</keyword>
<dbReference type="AlphaFoldDB" id="A0A518AMR3"/>
<reference evidence="5 6" key="1">
    <citation type="submission" date="2019-02" db="EMBL/GenBank/DDBJ databases">
        <title>Deep-cultivation of Planctomycetes and their phenomic and genomic characterization uncovers novel biology.</title>
        <authorList>
            <person name="Wiegand S."/>
            <person name="Jogler M."/>
            <person name="Boedeker C."/>
            <person name="Pinto D."/>
            <person name="Vollmers J."/>
            <person name="Rivas-Marin E."/>
            <person name="Kohn T."/>
            <person name="Peeters S.H."/>
            <person name="Heuer A."/>
            <person name="Rast P."/>
            <person name="Oberbeckmann S."/>
            <person name="Bunk B."/>
            <person name="Jeske O."/>
            <person name="Meyerdierks A."/>
            <person name="Storesund J.E."/>
            <person name="Kallscheuer N."/>
            <person name="Luecker S."/>
            <person name="Lage O.M."/>
            <person name="Pohl T."/>
            <person name="Merkel B.J."/>
            <person name="Hornburger P."/>
            <person name="Mueller R.-W."/>
            <person name="Bruemmer F."/>
            <person name="Labrenz M."/>
            <person name="Spormann A.M."/>
            <person name="Op den Camp H."/>
            <person name="Overmann J."/>
            <person name="Amann R."/>
            <person name="Jetten M.S.M."/>
            <person name="Mascher T."/>
            <person name="Medema M.H."/>
            <person name="Devos D.P."/>
            <person name="Kaster A.-K."/>
            <person name="Ovreas L."/>
            <person name="Rohde M."/>
            <person name="Galperin M.Y."/>
            <person name="Jogler C."/>
        </authorList>
    </citation>
    <scope>NUCLEOTIDE SEQUENCE [LARGE SCALE GENOMIC DNA]</scope>
    <source>
        <strain evidence="5 6">Pan181</strain>
    </source>
</reference>
<organism evidence="5 6">
    <name type="scientific">Aeoliella mucimassa</name>
    <dbReference type="NCBI Taxonomy" id="2527972"/>
    <lineage>
        <taxon>Bacteria</taxon>
        <taxon>Pseudomonadati</taxon>
        <taxon>Planctomycetota</taxon>
        <taxon>Planctomycetia</taxon>
        <taxon>Pirellulales</taxon>
        <taxon>Lacipirellulaceae</taxon>
        <taxon>Aeoliella</taxon>
    </lineage>
</organism>
<dbReference type="InterPro" id="IPR018247">
    <property type="entry name" value="EF_Hand_1_Ca_BS"/>
</dbReference>
<dbReference type="GO" id="GO:0005509">
    <property type="term" value="F:calcium ion binding"/>
    <property type="evidence" value="ECO:0007669"/>
    <property type="project" value="InterPro"/>
</dbReference>
<evidence type="ECO:0000256" key="1">
    <source>
        <dbReference type="ARBA" id="ARBA00022723"/>
    </source>
</evidence>
<gene>
    <name evidence="5" type="ORF">Pan181_21830</name>
</gene>
<evidence type="ECO:0000259" key="4">
    <source>
        <dbReference type="PROSITE" id="PS50222"/>
    </source>
</evidence>
<sequence>MSDVAKPQRLGHCKRWCRYDRYDRYDPRAKRNLAEWAVFLLLAAFQSLCTVSPEEFVAMAYRSLLVVLCLLAGFALSAKAEEEVRVADSGLFDRLDSNGDGLLAAEELPADQARLFARLVRLGDSDNDGKLAKREWDTATTPRRPAKPLEEKASGELPGADAARLLLLKLDTNQDGKLVEKEIPESLADVYTQIAGQFDNNGNGQLDSLELARSGPQLSRLAQRIARQRNWDVESELAKFDRQQGEASQRFSEPLTRQRMLRDPSQQLALFEEYDGNQDGKLVLDEVPEAARERFERLIRFGDRDRDGALSKGEFETAANRTLRSMRSMSRTNAE</sequence>
<proteinExistence type="predicted"/>
<evidence type="ECO:0000313" key="6">
    <source>
        <dbReference type="Proteomes" id="UP000315750"/>
    </source>
</evidence>
<keyword evidence="1" id="KW-0479">Metal-binding</keyword>
<dbReference type="PROSITE" id="PS50222">
    <property type="entry name" value="EF_HAND_2"/>
    <property type="match status" value="1"/>
</dbReference>
<dbReference type="PROSITE" id="PS00018">
    <property type="entry name" value="EF_HAND_1"/>
    <property type="match status" value="3"/>
</dbReference>
<evidence type="ECO:0000256" key="3">
    <source>
        <dbReference type="SAM" id="MobiDB-lite"/>
    </source>
</evidence>
<feature type="region of interest" description="Disordered" evidence="3">
    <location>
        <begin position="131"/>
        <end position="155"/>
    </location>
</feature>
<dbReference type="SUPFAM" id="SSF47473">
    <property type="entry name" value="EF-hand"/>
    <property type="match status" value="1"/>
</dbReference>
<keyword evidence="6" id="KW-1185">Reference proteome</keyword>
<dbReference type="Gene3D" id="1.10.238.10">
    <property type="entry name" value="EF-hand"/>
    <property type="match status" value="2"/>
</dbReference>
<name>A0A518AMR3_9BACT</name>
<dbReference type="EMBL" id="CP036278">
    <property type="protein sequence ID" value="QDU55981.1"/>
    <property type="molecule type" value="Genomic_DNA"/>
</dbReference>
<evidence type="ECO:0000256" key="2">
    <source>
        <dbReference type="ARBA" id="ARBA00022737"/>
    </source>
</evidence>
<dbReference type="InterPro" id="IPR011992">
    <property type="entry name" value="EF-hand-dom_pair"/>
</dbReference>
<evidence type="ECO:0000313" key="5">
    <source>
        <dbReference type="EMBL" id="QDU55981.1"/>
    </source>
</evidence>
<dbReference type="PANTHER" id="PTHR10827">
    <property type="entry name" value="RETICULOCALBIN"/>
    <property type="match status" value="1"/>
</dbReference>
<dbReference type="InterPro" id="IPR002048">
    <property type="entry name" value="EF_hand_dom"/>
</dbReference>